<evidence type="ECO:0000313" key="2">
    <source>
        <dbReference type="Proteomes" id="UP000177614"/>
    </source>
</evidence>
<dbReference type="EMBL" id="MEWR01000001">
    <property type="protein sequence ID" value="OGC82651.1"/>
    <property type="molecule type" value="Genomic_DNA"/>
</dbReference>
<accession>A0A1F4XLV3</accession>
<name>A0A1F4XLV3_9BACT</name>
<dbReference type="Proteomes" id="UP000177614">
    <property type="component" value="Unassembled WGS sequence"/>
</dbReference>
<dbReference type="AlphaFoldDB" id="A0A1F4XLV3"/>
<organism evidence="1 2">
    <name type="scientific">Candidatus Abawacabacteria bacterium RBG_16_42_10</name>
    <dbReference type="NCBI Taxonomy" id="1817814"/>
    <lineage>
        <taxon>Bacteria</taxon>
        <taxon>Candidatus Abawacaibacteriota</taxon>
    </lineage>
</organism>
<protein>
    <submittedName>
        <fullName evidence="1">Uncharacterized protein</fullName>
    </submittedName>
</protein>
<gene>
    <name evidence="1" type="ORF">A2V81_03410</name>
</gene>
<dbReference type="STRING" id="1817814.A2V81_03410"/>
<evidence type="ECO:0000313" key="1">
    <source>
        <dbReference type="EMBL" id="OGC82651.1"/>
    </source>
</evidence>
<sequence>MGKGENKIPKVRVELPEENSAQPKMDVVALAVRRIEIRKSALPEAKRHALEKEVETFIQEPKSYTEWAVKYLWENRDALAKAIQQDLFDKGPNTISSDELIRFIMDRHIHPNIAEKVIFNVGNHWEKAELGISNSPLGMFLHHTLNTFLAALAKDCIVWKKTSENHDTYQTPYFLTGNKKVYAEQLSQGSVEYFPEYNHKTRGHDYKIKKIKKIDVSQFLTIIKNRGFDFKKDQVSLHEVLGKLYEVVDVYIGESDLKADSKDDFTWLDSKTNFERAFASVGSYIHGGIREKHHLEGSIALNDANAIRQFIDKLICDISGIKEQKQDTSDEPANACGFLPKLDRLTKVQEQVLVHMQRLSINGILHAEALEKEFFIAYDNYAFKDTNNYYGTGRAQQFGDAYKRTTDWFGENTRRAIKGRLEKLTVAEEIPNLYRMMEYIYKLYKTGQIYISSNDTEQKHQGEVLVEVAKISAKFLEKIVIDLEAKLSVGDFSTEQLSEHVAQLAGLLDSRQLQIAIKSVNFVEDEINIRRDSQVEVEMLLAPLESRVAQKK</sequence>
<reference evidence="1 2" key="1">
    <citation type="journal article" date="2016" name="Nat. Commun.">
        <title>Thousands of microbial genomes shed light on interconnected biogeochemical processes in an aquifer system.</title>
        <authorList>
            <person name="Anantharaman K."/>
            <person name="Brown C.T."/>
            <person name="Hug L.A."/>
            <person name="Sharon I."/>
            <person name="Castelle C.J."/>
            <person name="Probst A.J."/>
            <person name="Thomas B.C."/>
            <person name="Singh A."/>
            <person name="Wilkins M.J."/>
            <person name="Karaoz U."/>
            <person name="Brodie E.L."/>
            <person name="Williams K.H."/>
            <person name="Hubbard S.S."/>
            <person name="Banfield J.F."/>
        </authorList>
    </citation>
    <scope>NUCLEOTIDE SEQUENCE [LARGE SCALE GENOMIC DNA]</scope>
</reference>
<comment type="caution">
    <text evidence="1">The sequence shown here is derived from an EMBL/GenBank/DDBJ whole genome shotgun (WGS) entry which is preliminary data.</text>
</comment>
<proteinExistence type="predicted"/>